<evidence type="ECO:0000313" key="1">
    <source>
        <dbReference type="EMBL" id="CAG6702384.1"/>
    </source>
</evidence>
<dbReference type="AlphaFoldDB" id="A0A8D8UAB7"/>
<name>A0A8D8UAB7_9HEMI</name>
<reference evidence="1" key="1">
    <citation type="submission" date="2021-05" db="EMBL/GenBank/DDBJ databases">
        <authorList>
            <person name="Alioto T."/>
            <person name="Alioto T."/>
            <person name="Gomez Garrido J."/>
        </authorList>
    </citation>
    <scope>NUCLEOTIDE SEQUENCE</scope>
</reference>
<proteinExistence type="predicted"/>
<dbReference type="EMBL" id="HBUF01340472">
    <property type="protein sequence ID" value="CAG6702384.1"/>
    <property type="molecule type" value="Transcribed_RNA"/>
</dbReference>
<organism evidence="1">
    <name type="scientific">Cacopsylla melanoneura</name>
    <dbReference type="NCBI Taxonomy" id="428564"/>
    <lineage>
        <taxon>Eukaryota</taxon>
        <taxon>Metazoa</taxon>
        <taxon>Ecdysozoa</taxon>
        <taxon>Arthropoda</taxon>
        <taxon>Hexapoda</taxon>
        <taxon>Insecta</taxon>
        <taxon>Pterygota</taxon>
        <taxon>Neoptera</taxon>
        <taxon>Paraneoptera</taxon>
        <taxon>Hemiptera</taxon>
        <taxon>Sternorrhyncha</taxon>
        <taxon>Psylloidea</taxon>
        <taxon>Psyllidae</taxon>
        <taxon>Psyllinae</taxon>
        <taxon>Cacopsylla</taxon>
    </lineage>
</organism>
<sequence length="103" mass="11916">MIDDLVIVRQVQLDSIDRLVERPGMLMFPHRTENVLRNEVQLVCVPSRSVRGRLDRWLDNAVDRIQSGLVPSWWLPAIAQTRLHIHFPGRFNSASSRNPLHAK</sequence>
<dbReference type="EMBL" id="HBUF01340471">
    <property type="protein sequence ID" value="CAG6702379.1"/>
    <property type="molecule type" value="Transcribed_RNA"/>
</dbReference>
<protein>
    <submittedName>
        <fullName evidence="1">Uncharacterized protein</fullName>
    </submittedName>
</protein>
<accession>A0A8D8UAB7</accession>